<feature type="repeat" description="TPR" evidence="1">
    <location>
        <begin position="22"/>
        <end position="55"/>
    </location>
</feature>
<sequence>MVIVTLSRILTLSLFLFNDGGAYELYSIGNQMELEGKISEAIQYYKRAQEMEPGAIEIYISLASALYMEQRFDEGIAYVEKALAITPDDTQLYQILALGHVGRRDLNQAIEYYQKVLELEPNNQEIYLAIATLLEASRNIKEAMVMLESMPVELRTADVYLKLASLAGRANDHLSAIEYYRLGYSLDTTNFDAIMGIGTGFDMIGIKDSAIYYYEQANNESFNPNIAQRLVDLYTDIDRYEHVIEIAERILMDDPNNPHVRRSLGFAYYKLQMPAAASDEFYIALRHDPKDSYSAFYLARIYLEQKEYDRALREVYNAININADFIELWIYLGFIAIEQENYDLAEHAFAEAAFRGGDLTQIYYLLGAIAETQENEEKAYHYYQKSLRENARNISALQSLAGITSNLNRDEETFHIFKRILEIDTMNAVALNYVGYTYAEQNDSLDYALRLVNRALDIDVDNGYYIDSRGWIFYMMGNYEDAATELKKASEIVEDAVIFEHLGDAYLKLDEPGKARKAYEKAIELEPNNRVLREKLFRLD</sequence>
<dbReference type="GO" id="GO:0051301">
    <property type="term" value="P:cell division"/>
    <property type="evidence" value="ECO:0007669"/>
    <property type="project" value="TreeGrafter"/>
</dbReference>
<dbReference type="Gene3D" id="1.25.40.10">
    <property type="entry name" value="Tetratricopeptide repeat domain"/>
    <property type="match status" value="4"/>
</dbReference>
<dbReference type="PANTHER" id="PTHR12558:SF13">
    <property type="entry name" value="CELL DIVISION CYCLE PROTEIN 27 HOMOLOG"/>
    <property type="match status" value="1"/>
</dbReference>
<feature type="repeat" description="TPR" evidence="1">
    <location>
        <begin position="496"/>
        <end position="529"/>
    </location>
</feature>
<accession>A0A0S8JXZ8</accession>
<dbReference type="PROSITE" id="PS50293">
    <property type="entry name" value="TPR_REGION"/>
    <property type="match status" value="1"/>
</dbReference>
<dbReference type="Pfam" id="PF13432">
    <property type="entry name" value="TPR_16"/>
    <property type="match status" value="2"/>
</dbReference>
<gene>
    <name evidence="2" type="ORF">AMJ74_05175</name>
</gene>
<dbReference type="AlphaFoldDB" id="A0A0S8JXZ8"/>
<dbReference type="EMBL" id="LJVE01000101">
    <property type="protein sequence ID" value="KPL13486.1"/>
    <property type="molecule type" value="Genomic_DNA"/>
</dbReference>
<feature type="repeat" description="TPR" evidence="1">
    <location>
        <begin position="292"/>
        <end position="325"/>
    </location>
</feature>
<dbReference type="InterPro" id="IPR011990">
    <property type="entry name" value="TPR-like_helical_dom_sf"/>
</dbReference>
<dbReference type="Pfam" id="PF14559">
    <property type="entry name" value="TPR_19"/>
    <property type="match status" value="2"/>
</dbReference>
<proteinExistence type="predicted"/>
<name>A0A0S8JXZ8_UNCW3</name>
<feature type="repeat" description="TPR" evidence="1">
    <location>
        <begin position="360"/>
        <end position="393"/>
    </location>
</feature>
<dbReference type="Pfam" id="PF00515">
    <property type="entry name" value="TPR_1"/>
    <property type="match status" value="1"/>
</dbReference>
<protein>
    <submittedName>
        <fullName evidence="2">Uncharacterized protein</fullName>
    </submittedName>
</protein>
<dbReference type="SMART" id="SM00028">
    <property type="entry name" value="TPR"/>
    <property type="match status" value="10"/>
</dbReference>
<comment type="caution">
    <text evidence="2">The sequence shown here is derived from an EMBL/GenBank/DDBJ whole genome shotgun (WGS) entry which is preliminary data.</text>
</comment>
<dbReference type="Proteomes" id="UP000050975">
    <property type="component" value="Unassembled WGS sequence"/>
</dbReference>
<organism evidence="2 3">
    <name type="scientific">candidate division WOR_3 bacterium SM1_77</name>
    <dbReference type="NCBI Taxonomy" id="1703778"/>
    <lineage>
        <taxon>Bacteria</taxon>
        <taxon>Bacteria division WOR-3</taxon>
    </lineage>
</organism>
<dbReference type="InterPro" id="IPR019734">
    <property type="entry name" value="TPR_rpt"/>
</dbReference>
<dbReference type="SUPFAM" id="SSF48452">
    <property type="entry name" value="TPR-like"/>
    <property type="match status" value="3"/>
</dbReference>
<evidence type="ECO:0000256" key="1">
    <source>
        <dbReference type="PROSITE-ProRule" id="PRU00339"/>
    </source>
</evidence>
<reference evidence="2 3" key="1">
    <citation type="journal article" date="2015" name="Microbiome">
        <title>Genomic resolution of linkages in carbon, nitrogen, and sulfur cycling among widespread estuary sediment bacteria.</title>
        <authorList>
            <person name="Baker B.J."/>
            <person name="Lazar C.S."/>
            <person name="Teske A.P."/>
            <person name="Dick G.J."/>
        </authorList>
    </citation>
    <scope>NUCLEOTIDE SEQUENCE [LARGE SCALE GENOMIC DNA]</scope>
    <source>
        <strain evidence="2">SM1_77</strain>
    </source>
</reference>
<dbReference type="PROSITE" id="PS50005">
    <property type="entry name" value="TPR"/>
    <property type="match status" value="6"/>
</dbReference>
<feature type="repeat" description="TPR" evidence="1">
    <location>
        <begin position="90"/>
        <end position="123"/>
    </location>
</feature>
<evidence type="ECO:0000313" key="3">
    <source>
        <dbReference type="Proteomes" id="UP000050975"/>
    </source>
</evidence>
<dbReference type="PANTHER" id="PTHR12558">
    <property type="entry name" value="CELL DIVISION CYCLE 16,23,27"/>
    <property type="match status" value="1"/>
</dbReference>
<evidence type="ECO:0000313" key="2">
    <source>
        <dbReference type="EMBL" id="KPL13486.1"/>
    </source>
</evidence>
<feature type="repeat" description="TPR" evidence="1">
    <location>
        <begin position="56"/>
        <end position="89"/>
    </location>
</feature>
<keyword evidence="1" id="KW-0802">TPR repeat</keyword>